<dbReference type="EMBL" id="LS483468">
    <property type="protein sequence ID" value="SQI29202.1"/>
    <property type="molecule type" value="Genomic_DNA"/>
</dbReference>
<reference evidence="2 3" key="1">
    <citation type="submission" date="2018-06" db="EMBL/GenBank/DDBJ databases">
        <authorList>
            <consortium name="Pathogen Informatics"/>
            <person name="Doyle S."/>
        </authorList>
    </citation>
    <scope>NUCLEOTIDE SEQUENCE [LARGE SCALE GENOMIC DNA]</scope>
    <source>
        <strain evidence="2 3">NCTC10994</strain>
    </source>
</reference>
<keyword evidence="3" id="KW-1185">Reference proteome</keyword>
<keyword evidence="1" id="KW-0812">Transmembrane</keyword>
<organism evidence="2 3">
    <name type="scientific">Rhodococcus coprophilus</name>
    <dbReference type="NCBI Taxonomy" id="38310"/>
    <lineage>
        <taxon>Bacteria</taxon>
        <taxon>Bacillati</taxon>
        <taxon>Actinomycetota</taxon>
        <taxon>Actinomycetes</taxon>
        <taxon>Mycobacteriales</taxon>
        <taxon>Nocardiaceae</taxon>
        <taxon>Rhodococcus</taxon>
    </lineage>
</organism>
<dbReference type="Proteomes" id="UP000249091">
    <property type="component" value="Chromosome 1"/>
</dbReference>
<keyword evidence="1" id="KW-1133">Transmembrane helix</keyword>
<dbReference type="AlphaFoldDB" id="A0A2X4U4G1"/>
<protein>
    <submittedName>
        <fullName evidence="2">Uncharacterized protein</fullName>
    </submittedName>
</protein>
<name>A0A2X4U4G1_9NOCA</name>
<evidence type="ECO:0000256" key="1">
    <source>
        <dbReference type="SAM" id="Phobius"/>
    </source>
</evidence>
<dbReference type="KEGG" id="rcr:NCTC10994_00856"/>
<feature type="transmembrane region" description="Helical" evidence="1">
    <location>
        <begin position="27"/>
        <end position="43"/>
    </location>
</feature>
<proteinExistence type="predicted"/>
<evidence type="ECO:0000313" key="2">
    <source>
        <dbReference type="EMBL" id="SQI29202.1"/>
    </source>
</evidence>
<dbReference type="STRING" id="1219011.GCA_001895045_00576"/>
<gene>
    <name evidence="2" type="ORF">NCTC10994_00856</name>
</gene>
<sequence>MFWKIVGMVALVWVGLAVIGALFDHLFGILVLSAIIFGGYLLYKAMSGSDKHDDVTRF</sequence>
<keyword evidence="1" id="KW-0472">Membrane</keyword>
<accession>A0A2X4U4G1</accession>
<dbReference type="RefSeq" id="WP_169848806.1">
    <property type="nucleotide sequence ID" value="NZ_JAFBBL010000001.1"/>
</dbReference>
<evidence type="ECO:0000313" key="3">
    <source>
        <dbReference type="Proteomes" id="UP000249091"/>
    </source>
</evidence>